<dbReference type="GO" id="GO:0003677">
    <property type="term" value="F:DNA binding"/>
    <property type="evidence" value="ECO:0007669"/>
    <property type="project" value="TreeGrafter"/>
</dbReference>
<dbReference type="CDD" id="cd17930">
    <property type="entry name" value="DEXHc_cas3"/>
    <property type="match status" value="1"/>
</dbReference>
<dbReference type="InterPro" id="IPR054712">
    <property type="entry name" value="Cas3-like_dom"/>
</dbReference>
<name>A0A3B0XFH4_9ZZZZ</name>
<evidence type="ECO:0000256" key="2">
    <source>
        <dbReference type="ARBA" id="ARBA00009046"/>
    </source>
</evidence>
<comment type="similarity">
    <text evidence="2">In the central section; belongs to the CRISPR-associated helicase Cas3 family.</text>
</comment>
<evidence type="ECO:0000256" key="3">
    <source>
        <dbReference type="ARBA" id="ARBA00022722"/>
    </source>
</evidence>
<evidence type="ECO:0000313" key="12">
    <source>
        <dbReference type="EMBL" id="VAW66431.1"/>
    </source>
</evidence>
<proteinExistence type="inferred from homology"/>
<dbReference type="PANTHER" id="PTHR47962">
    <property type="entry name" value="ATP-DEPENDENT HELICASE LHR-RELATED-RELATED"/>
    <property type="match status" value="1"/>
</dbReference>
<gene>
    <name evidence="12" type="ORF">MNBD_GAMMA09-3587</name>
</gene>
<feature type="domain" description="HD Cas3-type" evidence="11">
    <location>
        <begin position="12"/>
        <end position="166"/>
    </location>
</feature>
<evidence type="ECO:0000259" key="11">
    <source>
        <dbReference type="PROSITE" id="PS51643"/>
    </source>
</evidence>
<keyword evidence="4" id="KW-0479">Metal-binding</keyword>
<dbReference type="SMART" id="SM00487">
    <property type="entry name" value="DEXDc"/>
    <property type="match status" value="1"/>
</dbReference>
<dbReference type="InterPro" id="IPR006483">
    <property type="entry name" value="CRISPR-assoc_Cas3_HD"/>
</dbReference>
<dbReference type="GO" id="GO:0051607">
    <property type="term" value="P:defense response to virus"/>
    <property type="evidence" value="ECO:0007669"/>
    <property type="project" value="UniProtKB-KW"/>
</dbReference>
<dbReference type="GO" id="GO:0004386">
    <property type="term" value="F:helicase activity"/>
    <property type="evidence" value="ECO:0007669"/>
    <property type="project" value="UniProtKB-KW"/>
</dbReference>
<comment type="similarity">
    <text evidence="1">In the N-terminal section; belongs to the CRISPR-associated nuclease Cas3-HD family.</text>
</comment>
<protein>
    <submittedName>
        <fullName evidence="12">CRISPR-associated helicase Cas3</fullName>
    </submittedName>
</protein>
<evidence type="ECO:0000256" key="1">
    <source>
        <dbReference type="ARBA" id="ARBA00006847"/>
    </source>
</evidence>
<dbReference type="SUPFAM" id="SSF109604">
    <property type="entry name" value="HD-domain/PDEase-like"/>
    <property type="match status" value="1"/>
</dbReference>
<dbReference type="CDD" id="cd09641">
    <property type="entry name" value="Cas3''_I"/>
    <property type="match status" value="1"/>
</dbReference>
<dbReference type="Pfam" id="PF22590">
    <property type="entry name" value="Cas3-like_C_2"/>
    <property type="match status" value="1"/>
</dbReference>
<dbReference type="GO" id="GO:0016887">
    <property type="term" value="F:ATP hydrolysis activity"/>
    <property type="evidence" value="ECO:0007669"/>
    <property type="project" value="TreeGrafter"/>
</dbReference>
<dbReference type="Gene3D" id="1.10.3210.30">
    <property type="match status" value="1"/>
</dbReference>
<dbReference type="PROSITE" id="PS51643">
    <property type="entry name" value="HD_CAS3"/>
    <property type="match status" value="1"/>
</dbReference>
<dbReference type="InterPro" id="IPR014001">
    <property type="entry name" value="Helicase_ATP-bd"/>
</dbReference>
<dbReference type="PANTHER" id="PTHR47962:SF5">
    <property type="entry name" value="ATP-DEPENDENT HELICASE LHR-RELATED"/>
    <property type="match status" value="1"/>
</dbReference>
<evidence type="ECO:0000256" key="9">
    <source>
        <dbReference type="ARBA" id="ARBA00023118"/>
    </source>
</evidence>
<dbReference type="EMBL" id="UOFI01000076">
    <property type="protein sequence ID" value="VAW66431.1"/>
    <property type="molecule type" value="Genomic_DNA"/>
</dbReference>
<evidence type="ECO:0000256" key="8">
    <source>
        <dbReference type="ARBA" id="ARBA00022840"/>
    </source>
</evidence>
<dbReference type="Pfam" id="PF01966">
    <property type="entry name" value="HD"/>
    <property type="match status" value="1"/>
</dbReference>
<evidence type="ECO:0000256" key="4">
    <source>
        <dbReference type="ARBA" id="ARBA00022723"/>
    </source>
</evidence>
<keyword evidence="5" id="KW-0547">Nucleotide-binding</keyword>
<dbReference type="InterPro" id="IPR011545">
    <property type="entry name" value="DEAD/DEAH_box_helicase_dom"/>
</dbReference>
<evidence type="ECO:0000256" key="6">
    <source>
        <dbReference type="ARBA" id="ARBA00022801"/>
    </source>
</evidence>
<dbReference type="GO" id="GO:0046872">
    <property type="term" value="F:metal ion binding"/>
    <property type="evidence" value="ECO:0007669"/>
    <property type="project" value="UniProtKB-KW"/>
</dbReference>
<dbReference type="GO" id="GO:0004518">
    <property type="term" value="F:nuclease activity"/>
    <property type="evidence" value="ECO:0007669"/>
    <property type="project" value="UniProtKB-KW"/>
</dbReference>
<dbReference type="AlphaFoldDB" id="A0A3B0XFH4"/>
<dbReference type="NCBIfam" id="TIGR01587">
    <property type="entry name" value="cas3_core"/>
    <property type="match status" value="1"/>
</dbReference>
<dbReference type="InterPro" id="IPR027417">
    <property type="entry name" value="P-loop_NTPase"/>
</dbReference>
<keyword evidence="7" id="KW-0347">Helicase</keyword>
<dbReference type="InterPro" id="IPR006674">
    <property type="entry name" value="HD_domain"/>
</dbReference>
<dbReference type="Gene3D" id="3.40.50.300">
    <property type="entry name" value="P-loop containing nucleotide triphosphate hydrolases"/>
    <property type="match status" value="2"/>
</dbReference>
<evidence type="ECO:0000259" key="10">
    <source>
        <dbReference type="PROSITE" id="PS51192"/>
    </source>
</evidence>
<dbReference type="NCBIfam" id="TIGR01596">
    <property type="entry name" value="cas3_HD"/>
    <property type="match status" value="1"/>
</dbReference>
<sequence length="719" mass="80920">MDDNRPIAHTSEDGRIHALEEHLEGVSKLASNFAQEFGAGEWAALAGLWHDLGKYSVDFQEYIRSQSGRVDHSTYGARKAVEEFDIPGRILAYSIAGHHTGLPDWQTETSGMSGLAQRLKKLLPVVCSTHQCLTSKELPSEKPKQNTDPSMWIRMLFSCLVDADFLDTEAFIDVRKSETRGVYPGLEKLQPLFIKYMAEKTAGSRKTIINELRAEILKQCMAKSKEPPSIFSLTVPTGGGKTLSSMAFALNHALRYDKRRIIYVIPYTSIIEQTADQFREIFGDAVLEHHSNVEMPETAETVRSRLASENWDAPIIVTTTVQFFESLYASRTSRCRKLHNIVNSVVILDETQLLPPDFLKPILAALKELQKNYGVTLLLSTATQPALESKSSVDFNFKGLSGVKEIIEEPELLYARLKRVKVEVPADLSKVLPWEKLALELSEHPSVLCVVNRRDDCRKLYGLMPEGTVHLSALMCGAHRSKVIASIKEQLRDNVPTRVISTQLIEAGVDVDFPVVYRALAGLDSIAQAAGRCNREGLLCKGLVKVFVPPGQAPPGVLRQAAEIGRRLLSVADVDFLAPERFTEYFKELYWLRGERLDKYSVLKDLEPDFELKFSFRTAARKFRIIDESLYEPILVRYGKKGDGLVETLIKKGPERWLMRRLQRYVVNVPKYILNRLIENGEVEEIYEGIYVQSKIGHYDEVLGLCYGSGVIEADNLVV</sequence>
<keyword evidence="6" id="KW-0378">Hydrolase</keyword>
<dbReference type="SUPFAM" id="SSF52540">
    <property type="entry name" value="P-loop containing nucleoside triphosphate hydrolases"/>
    <property type="match status" value="1"/>
</dbReference>
<dbReference type="InterPro" id="IPR006474">
    <property type="entry name" value="Helicase_Cas3_CRISPR-ass_core"/>
</dbReference>
<dbReference type="GO" id="GO:0005524">
    <property type="term" value="F:ATP binding"/>
    <property type="evidence" value="ECO:0007669"/>
    <property type="project" value="UniProtKB-KW"/>
</dbReference>
<accession>A0A3B0XFH4</accession>
<keyword evidence="9" id="KW-0051">Antiviral defense</keyword>
<evidence type="ECO:0000256" key="7">
    <source>
        <dbReference type="ARBA" id="ARBA00022806"/>
    </source>
</evidence>
<evidence type="ECO:0000256" key="5">
    <source>
        <dbReference type="ARBA" id="ARBA00022741"/>
    </source>
</evidence>
<dbReference type="PROSITE" id="PS51192">
    <property type="entry name" value="HELICASE_ATP_BIND_1"/>
    <property type="match status" value="1"/>
</dbReference>
<dbReference type="InterPro" id="IPR052511">
    <property type="entry name" value="ATP-dep_Helicase"/>
</dbReference>
<keyword evidence="8" id="KW-0067">ATP-binding</keyword>
<organism evidence="12">
    <name type="scientific">hydrothermal vent metagenome</name>
    <dbReference type="NCBI Taxonomy" id="652676"/>
    <lineage>
        <taxon>unclassified sequences</taxon>
        <taxon>metagenomes</taxon>
        <taxon>ecological metagenomes</taxon>
    </lineage>
</organism>
<reference evidence="12" key="1">
    <citation type="submission" date="2018-06" db="EMBL/GenBank/DDBJ databases">
        <authorList>
            <person name="Zhirakovskaya E."/>
        </authorList>
    </citation>
    <scope>NUCLEOTIDE SEQUENCE</scope>
</reference>
<feature type="domain" description="Helicase ATP-binding" evidence="10">
    <location>
        <begin position="222"/>
        <end position="402"/>
    </location>
</feature>
<dbReference type="Pfam" id="PF00270">
    <property type="entry name" value="DEAD"/>
    <property type="match status" value="1"/>
</dbReference>
<dbReference type="InterPro" id="IPR038257">
    <property type="entry name" value="CRISPR-assoc_Cas3_HD_sf"/>
</dbReference>
<keyword evidence="3" id="KW-0540">Nuclease</keyword>